<dbReference type="Gene3D" id="3.10.129.10">
    <property type="entry name" value="Hotdog Thioesterase"/>
    <property type="match status" value="1"/>
</dbReference>
<evidence type="ECO:0000313" key="1">
    <source>
        <dbReference type="EMBL" id="QIS01845.1"/>
    </source>
</evidence>
<dbReference type="EMBL" id="CP046171">
    <property type="protein sequence ID" value="QIS01845.1"/>
    <property type="molecule type" value="Genomic_DNA"/>
</dbReference>
<evidence type="ECO:0000313" key="2">
    <source>
        <dbReference type="Proteomes" id="UP000501705"/>
    </source>
</evidence>
<dbReference type="Proteomes" id="UP000501705">
    <property type="component" value="Chromosome"/>
</dbReference>
<dbReference type="AlphaFoldDB" id="A0A6G9XLQ8"/>
<dbReference type="RefSeq" id="WP_167460951.1">
    <property type="nucleotide sequence ID" value="NZ_CP046171.1"/>
</dbReference>
<name>A0A6G9XLQ8_NOCBR</name>
<evidence type="ECO:0008006" key="3">
    <source>
        <dbReference type="Google" id="ProtNLM"/>
    </source>
</evidence>
<dbReference type="SUPFAM" id="SSF54637">
    <property type="entry name" value="Thioesterase/thiol ester dehydrase-isomerase"/>
    <property type="match status" value="1"/>
</dbReference>
<sequence length="218" mass="23023">MATLRIPSRFNGPPGTGNGGYVGGLLAERRDEDAVTVVLRNRPPLDTPLELRDGHLYSGDTLVAETRAGEFDRAAPQSVPFATATAAASSYRTNEMFASCFVCGSARADGLRIEAGQVDAGRVAAPWIPDSSLPLGPAIVWAAMDCPGGWSLPDMMDRPALLGSMTATVHDLPAVGEQCVVVGEAHGAQGRKLFASTAVYGADDRMLGRAEQIWIRLK</sequence>
<protein>
    <recommendedName>
        <fullName evidence="3">Thioesterase family protein</fullName>
    </recommendedName>
</protein>
<organism evidence="1 2">
    <name type="scientific">Nocardia brasiliensis</name>
    <dbReference type="NCBI Taxonomy" id="37326"/>
    <lineage>
        <taxon>Bacteria</taxon>
        <taxon>Bacillati</taxon>
        <taxon>Actinomycetota</taxon>
        <taxon>Actinomycetes</taxon>
        <taxon>Mycobacteriales</taxon>
        <taxon>Nocardiaceae</taxon>
        <taxon>Nocardia</taxon>
    </lineage>
</organism>
<accession>A0A6G9XLQ8</accession>
<gene>
    <name evidence="1" type="ORF">F5X71_05505</name>
</gene>
<proteinExistence type="predicted"/>
<dbReference type="InterPro" id="IPR029069">
    <property type="entry name" value="HotDog_dom_sf"/>
</dbReference>
<reference evidence="1 2" key="1">
    <citation type="journal article" date="2019" name="ACS Chem. Biol.">
        <title>Identification and Mobilization of a Cryptic Antibiotic Biosynthesis Gene Locus from a Human-Pathogenic Nocardia Isolate.</title>
        <authorList>
            <person name="Herisse M."/>
            <person name="Ishida K."/>
            <person name="Porter J.L."/>
            <person name="Howden B."/>
            <person name="Hertweck C."/>
            <person name="Stinear T.P."/>
            <person name="Pidot S.J."/>
        </authorList>
    </citation>
    <scope>NUCLEOTIDE SEQUENCE [LARGE SCALE GENOMIC DNA]</scope>
    <source>
        <strain evidence="1 2">AUSMDU00024985</strain>
    </source>
</reference>